<protein>
    <submittedName>
        <fullName evidence="1">Uncharacterized protein</fullName>
    </submittedName>
</protein>
<gene>
    <name evidence="1" type="ORF">AVEN_168430_1</name>
</gene>
<sequence length="175" mass="19868">MLIRYRIASSVKDQFKLCYRVPSLCHRKRGLKKQWIAANKKKVAWKAIGRLKAGQTQFVVTAALGVPQSVISRQWNRFLKTGNVRRRSGQGRAHATTQNEDRYLTLTARINRSMNGTPSQQHLQAPEFRFKLFESDPINLVCMLTDLLVCVSLTVGHRAASGEFYQYEATGAKLT</sequence>
<accession>A0A4Y2JEM7</accession>
<dbReference type="Proteomes" id="UP000499080">
    <property type="component" value="Unassembled WGS sequence"/>
</dbReference>
<dbReference type="EMBL" id="BGPR01003395">
    <property type="protein sequence ID" value="GBM87626.1"/>
    <property type="molecule type" value="Genomic_DNA"/>
</dbReference>
<dbReference type="AlphaFoldDB" id="A0A4Y2JEM7"/>
<name>A0A4Y2JEM7_ARAVE</name>
<comment type="caution">
    <text evidence="1">The sequence shown here is derived from an EMBL/GenBank/DDBJ whole genome shotgun (WGS) entry which is preliminary data.</text>
</comment>
<evidence type="ECO:0000313" key="1">
    <source>
        <dbReference type="EMBL" id="GBM87626.1"/>
    </source>
</evidence>
<keyword evidence="2" id="KW-1185">Reference proteome</keyword>
<reference evidence="1 2" key="1">
    <citation type="journal article" date="2019" name="Sci. Rep.">
        <title>Orb-weaving spider Araneus ventricosus genome elucidates the spidroin gene catalogue.</title>
        <authorList>
            <person name="Kono N."/>
            <person name="Nakamura H."/>
            <person name="Ohtoshi R."/>
            <person name="Moran D.A.P."/>
            <person name="Shinohara A."/>
            <person name="Yoshida Y."/>
            <person name="Fujiwara M."/>
            <person name="Mori M."/>
            <person name="Tomita M."/>
            <person name="Arakawa K."/>
        </authorList>
    </citation>
    <scope>NUCLEOTIDE SEQUENCE [LARGE SCALE GENOMIC DNA]</scope>
</reference>
<organism evidence="1 2">
    <name type="scientific">Araneus ventricosus</name>
    <name type="common">Orbweaver spider</name>
    <name type="synonym">Epeira ventricosa</name>
    <dbReference type="NCBI Taxonomy" id="182803"/>
    <lineage>
        <taxon>Eukaryota</taxon>
        <taxon>Metazoa</taxon>
        <taxon>Ecdysozoa</taxon>
        <taxon>Arthropoda</taxon>
        <taxon>Chelicerata</taxon>
        <taxon>Arachnida</taxon>
        <taxon>Araneae</taxon>
        <taxon>Araneomorphae</taxon>
        <taxon>Entelegynae</taxon>
        <taxon>Araneoidea</taxon>
        <taxon>Araneidae</taxon>
        <taxon>Araneus</taxon>
    </lineage>
</organism>
<proteinExistence type="predicted"/>
<evidence type="ECO:0000313" key="2">
    <source>
        <dbReference type="Proteomes" id="UP000499080"/>
    </source>
</evidence>